<dbReference type="EMBL" id="LAZR01041118">
    <property type="protein sequence ID" value="KKL12793.1"/>
    <property type="molecule type" value="Genomic_DNA"/>
</dbReference>
<name>A0A0F9DLG8_9ZZZZ</name>
<gene>
    <name evidence="1" type="ORF">LCGC14_2532200</name>
</gene>
<reference evidence="1" key="1">
    <citation type="journal article" date="2015" name="Nature">
        <title>Complex archaea that bridge the gap between prokaryotes and eukaryotes.</title>
        <authorList>
            <person name="Spang A."/>
            <person name="Saw J.H."/>
            <person name="Jorgensen S.L."/>
            <person name="Zaremba-Niedzwiedzka K."/>
            <person name="Martijn J."/>
            <person name="Lind A.E."/>
            <person name="van Eijk R."/>
            <person name="Schleper C."/>
            <person name="Guy L."/>
            <person name="Ettema T.J."/>
        </authorList>
    </citation>
    <scope>NUCLEOTIDE SEQUENCE</scope>
</reference>
<dbReference type="AlphaFoldDB" id="A0A0F9DLG8"/>
<sequence length="71" mass="7963">MTDSEYVRIHKSDLEKIKQVLDKSHTYFKRLNEMNAALHLSDPVHGPLTTMVGNAANRVNDLLDGVNVEDG</sequence>
<protein>
    <submittedName>
        <fullName evidence="1">Uncharacterized protein</fullName>
    </submittedName>
</protein>
<organism evidence="1">
    <name type="scientific">marine sediment metagenome</name>
    <dbReference type="NCBI Taxonomy" id="412755"/>
    <lineage>
        <taxon>unclassified sequences</taxon>
        <taxon>metagenomes</taxon>
        <taxon>ecological metagenomes</taxon>
    </lineage>
</organism>
<comment type="caution">
    <text evidence="1">The sequence shown here is derived from an EMBL/GenBank/DDBJ whole genome shotgun (WGS) entry which is preliminary data.</text>
</comment>
<accession>A0A0F9DLG8</accession>
<proteinExistence type="predicted"/>
<evidence type="ECO:0000313" key="1">
    <source>
        <dbReference type="EMBL" id="KKL12793.1"/>
    </source>
</evidence>